<comment type="caution">
    <text evidence="8">The sequence shown here is derived from an EMBL/GenBank/DDBJ whole genome shotgun (WGS) entry which is preliminary data.</text>
</comment>
<evidence type="ECO:0000256" key="1">
    <source>
        <dbReference type="ARBA" id="ARBA00004141"/>
    </source>
</evidence>
<evidence type="ECO:0000259" key="7">
    <source>
        <dbReference type="PROSITE" id="PS50086"/>
    </source>
</evidence>
<dbReference type="OrthoDB" id="206700at2759"/>
<accession>A0A9D4DW32</accession>
<evidence type="ECO:0000313" key="8">
    <source>
        <dbReference type="EMBL" id="KAH3769137.1"/>
    </source>
</evidence>
<sequence>MRLKNGLKGDVKSQAVEDQLRNVDPVLGAGEQYRDKKHEIELVLCEDFIDLDRLRDLAISPGGFVTDELRRKAWPKLLGIDVDNIPEKPADEVLHGHRDYNQVVMDVNRSLKRFPPGMDQDVRLGLQDQLVDLIMRVLVRHDELHYYQGYHDICVTFLLVVGEDVAFALVEKLSMNHLRDFMDADMDRTKHILNYMYPLIGRVNPDLRDHMEKSEVGTIFSLSWLITWYGHVLPHLRDIVRCYDFFIACHPLMPIYLAAAIVMYREPEILTTDCEMCMLHSLLSKIPDNLPYEELLVQASELYTKFPPDNLACDVILITKRNQQLQKVRLQSRSRHKQERKKNRWLSVFYQDGSSVYCKVTFWTLTAVVSAVMIAYLRSTDWELLSGWWT</sequence>
<dbReference type="FunFam" id="1.10.472.80:FF:000024">
    <property type="entry name" value="TBC1 domain family member 20"/>
    <property type="match status" value="1"/>
</dbReference>
<keyword evidence="5" id="KW-0472">Membrane</keyword>
<name>A0A9D4DW32_DREPO</name>
<protein>
    <recommendedName>
        <fullName evidence="6">TBC1 domain family member 20</fullName>
    </recommendedName>
</protein>
<keyword evidence="9" id="KW-1185">Reference proteome</keyword>
<evidence type="ECO:0000256" key="5">
    <source>
        <dbReference type="ARBA" id="ARBA00023136"/>
    </source>
</evidence>
<dbReference type="PANTHER" id="PTHR20913">
    <property type="entry name" value="TBC1 DOMAIN FAMILY MEMBER 20/GTPASE"/>
    <property type="match status" value="1"/>
</dbReference>
<dbReference type="GO" id="GO:0007030">
    <property type="term" value="P:Golgi organization"/>
    <property type="evidence" value="ECO:0007669"/>
    <property type="project" value="UniProtKB-ARBA"/>
</dbReference>
<reference evidence="8" key="1">
    <citation type="journal article" date="2019" name="bioRxiv">
        <title>The Genome of the Zebra Mussel, Dreissena polymorpha: A Resource for Invasive Species Research.</title>
        <authorList>
            <person name="McCartney M.A."/>
            <person name="Auch B."/>
            <person name="Kono T."/>
            <person name="Mallez S."/>
            <person name="Zhang Y."/>
            <person name="Obille A."/>
            <person name="Becker A."/>
            <person name="Abrahante J.E."/>
            <person name="Garbe J."/>
            <person name="Badalamenti J.P."/>
            <person name="Herman A."/>
            <person name="Mangelson H."/>
            <person name="Liachko I."/>
            <person name="Sullivan S."/>
            <person name="Sone E.D."/>
            <person name="Koren S."/>
            <person name="Silverstein K.A.T."/>
            <person name="Beckman K.B."/>
            <person name="Gohl D.M."/>
        </authorList>
    </citation>
    <scope>NUCLEOTIDE SEQUENCE</scope>
    <source>
        <strain evidence="8">Duluth1</strain>
        <tissue evidence="8">Whole animal</tissue>
    </source>
</reference>
<dbReference type="GO" id="GO:0006888">
    <property type="term" value="P:endoplasmic reticulum to Golgi vesicle-mediated transport"/>
    <property type="evidence" value="ECO:0007669"/>
    <property type="project" value="TreeGrafter"/>
</dbReference>
<evidence type="ECO:0000256" key="4">
    <source>
        <dbReference type="ARBA" id="ARBA00022989"/>
    </source>
</evidence>
<feature type="domain" description="Rab-GAP TBC" evidence="7">
    <location>
        <begin position="64"/>
        <end position="250"/>
    </location>
</feature>
<dbReference type="FunFam" id="1.10.8.1310:FF:000001">
    <property type="entry name" value="TBC1 domain family, member 20"/>
    <property type="match status" value="1"/>
</dbReference>
<dbReference type="GO" id="GO:0005789">
    <property type="term" value="C:endoplasmic reticulum membrane"/>
    <property type="evidence" value="ECO:0007669"/>
    <property type="project" value="TreeGrafter"/>
</dbReference>
<dbReference type="InterPro" id="IPR035969">
    <property type="entry name" value="Rab-GAP_TBC_sf"/>
</dbReference>
<dbReference type="InterPro" id="IPR045913">
    <property type="entry name" value="TBC20/Gyp8-like"/>
</dbReference>
<dbReference type="Gene3D" id="1.10.8.1310">
    <property type="match status" value="1"/>
</dbReference>
<dbReference type="PANTHER" id="PTHR20913:SF7">
    <property type="entry name" value="RE60063P"/>
    <property type="match status" value="1"/>
</dbReference>
<reference evidence="8" key="2">
    <citation type="submission" date="2020-11" db="EMBL/GenBank/DDBJ databases">
        <authorList>
            <person name="McCartney M.A."/>
            <person name="Auch B."/>
            <person name="Kono T."/>
            <person name="Mallez S."/>
            <person name="Becker A."/>
            <person name="Gohl D.M."/>
            <person name="Silverstein K.A.T."/>
            <person name="Koren S."/>
            <person name="Bechman K.B."/>
            <person name="Herman A."/>
            <person name="Abrahante J.E."/>
            <person name="Garbe J."/>
        </authorList>
    </citation>
    <scope>NUCLEOTIDE SEQUENCE</scope>
    <source>
        <strain evidence="8">Duluth1</strain>
        <tissue evidence="8">Whole animal</tissue>
    </source>
</reference>
<gene>
    <name evidence="8" type="ORF">DPMN_170385</name>
</gene>
<dbReference type="Pfam" id="PF00566">
    <property type="entry name" value="RabGAP-TBC"/>
    <property type="match status" value="1"/>
</dbReference>
<dbReference type="Gene3D" id="1.10.472.80">
    <property type="entry name" value="Ypt/Rab-GAP domain of gyp1p, domain 3"/>
    <property type="match status" value="1"/>
</dbReference>
<dbReference type="GO" id="GO:0005096">
    <property type="term" value="F:GTPase activator activity"/>
    <property type="evidence" value="ECO:0007669"/>
    <property type="project" value="UniProtKB-KW"/>
</dbReference>
<evidence type="ECO:0000256" key="2">
    <source>
        <dbReference type="ARBA" id="ARBA00022468"/>
    </source>
</evidence>
<organism evidence="8 9">
    <name type="scientific">Dreissena polymorpha</name>
    <name type="common">Zebra mussel</name>
    <name type="synonym">Mytilus polymorpha</name>
    <dbReference type="NCBI Taxonomy" id="45954"/>
    <lineage>
        <taxon>Eukaryota</taxon>
        <taxon>Metazoa</taxon>
        <taxon>Spiralia</taxon>
        <taxon>Lophotrochozoa</taxon>
        <taxon>Mollusca</taxon>
        <taxon>Bivalvia</taxon>
        <taxon>Autobranchia</taxon>
        <taxon>Heteroconchia</taxon>
        <taxon>Euheterodonta</taxon>
        <taxon>Imparidentia</taxon>
        <taxon>Neoheterodontei</taxon>
        <taxon>Myida</taxon>
        <taxon>Dreissenoidea</taxon>
        <taxon>Dreissenidae</taxon>
        <taxon>Dreissena</taxon>
    </lineage>
</organism>
<dbReference type="EMBL" id="JAIWYP010000009">
    <property type="protein sequence ID" value="KAH3769137.1"/>
    <property type="molecule type" value="Genomic_DNA"/>
</dbReference>
<dbReference type="Proteomes" id="UP000828390">
    <property type="component" value="Unassembled WGS sequence"/>
</dbReference>
<dbReference type="PROSITE" id="PS50086">
    <property type="entry name" value="TBC_RABGAP"/>
    <property type="match status" value="1"/>
</dbReference>
<dbReference type="AlphaFoldDB" id="A0A9D4DW32"/>
<dbReference type="SMART" id="SM00164">
    <property type="entry name" value="TBC"/>
    <property type="match status" value="1"/>
</dbReference>
<evidence type="ECO:0000256" key="3">
    <source>
        <dbReference type="ARBA" id="ARBA00022692"/>
    </source>
</evidence>
<keyword evidence="3" id="KW-0812">Transmembrane</keyword>
<proteinExistence type="predicted"/>
<dbReference type="GO" id="GO:0016050">
    <property type="term" value="P:vesicle organization"/>
    <property type="evidence" value="ECO:0007669"/>
    <property type="project" value="UniProtKB-ARBA"/>
</dbReference>
<keyword evidence="4" id="KW-1133">Transmembrane helix</keyword>
<dbReference type="SUPFAM" id="SSF47923">
    <property type="entry name" value="Ypt/Rab-GAP domain of gyp1p"/>
    <property type="match status" value="2"/>
</dbReference>
<dbReference type="InterPro" id="IPR000195">
    <property type="entry name" value="Rab-GAP-TBC_dom"/>
</dbReference>
<keyword evidence="2" id="KW-0343">GTPase activation</keyword>
<evidence type="ECO:0000313" key="9">
    <source>
        <dbReference type="Proteomes" id="UP000828390"/>
    </source>
</evidence>
<evidence type="ECO:0000256" key="6">
    <source>
        <dbReference type="ARBA" id="ARBA00067516"/>
    </source>
</evidence>
<comment type="subcellular location">
    <subcellularLocation>
        <location evidence="1">Membrane</location>
        <topology evidence="1">Multi-pass membrane protein</topology>
    </subcellularLocation>
</comment>